<comment type="caution">
    <text evidence="2">The sequence shown here is derived from an EMBL/GenBank/DDBJ whole genome shotgun (WGS) entry which is preliminary data.</text>
</comment>
<dbReference type="Proteomes" id="UP001596407">
    <property type="component" value="Unassembled WGS sequence"/>
</dbReference>
<feature type="region of interest" description="Disordered" evidence="1">
    <location>
        <begin position="70"/>
        <end position="108"/>
    </location>
</feature>
<proteinExistence type="predicted"/>
<evidence type="ECO:0008006" key="4">
    <source>
        <dbReference type="Google" id="ProtNLM"/>
    </source>
</evidence>
<evidence type="ECO:0000313" key="3">
    <source>
        <dbReference type="Proteomes" id="UP001596407"/>
    </source>
</evidence>
<gene>
    <name evidence="2" type="ORF">ACFQJ6_13535</name>
</gene>
<evidence type="ECO:0000256" key="1">
    <source>
        <dbReference type="SAM" id="MobiDB-lite"/>
    </source>
</evidence>
<keyword evidence="3" id="KW-1185">Reference proteome</keyword>
<organism evidence="2 3">
    <name type="scientific">Halorussus caseinilyticus</name>
    <dbReference type="NCBI Taxonomy" id="3034025"/>
    <lineage>
        <taxon>Archaea</taxon>
        <taxon>Methanobacteriati</taxon>
        <taxon>Methanobacteriota</taxon>
        <taxon>Stenosarchaea group</taxon>
        <taxon>Halobacteria</taxon>
        <taxon>Halobacteriales</taxon>
        <taxon>Haladaptataceae</taxon>
        <taxon>Halorussus</taxon>
    </lineage>
</organism>
<name>A0ABD5WKD1_9EURY</name>
<feature type="compositionally biased region" description="Basic and acidic residues" evidence="1">
    <location>
        <begin position="31"/>
        <end position="42"/>
    </location>
</feature>
<reference evidence="2 3" key="1">
    <citation type="journal article" date="2019" name="Int. J. Syst. Evol. Microbiol.">
        <title>The Global Catalogue of Microorganisms (GCM) 10K type strain sequencing project: providing services to taxonomists for standard genome sequencing and annotation.</title>
        <authorList>
            <consortium name="The Broad Institute Genomics Platform"/>
            <consortium name="The Broad Institute Genome Sequencing Center for Infectious Disease"/>
            <person name="Wu L."/>
            <person name="Ma J."/>
        </authorList>
    </citation>
    <scope>NUCLEOTIDE SEQUENCE [LARGE SCALE GENOMIC DNA]</scope>
    <source>
        <strain evidence="2 3">DT72</strain>
    </source>
</reference>
<protein>
    <recommendedName>
        <fullName evidence="4">CARDB domain-containing protein</fullName>
    </recommendedName>
</protein>
<dbReference type="AlphaFoldDB" id="A0ABD5WKD1"/>
<feature type="compositionally biased region" description="Acidic residues" evidence="1">
    <location>
        <begin position="87"/>
        <end position="96"/>
    </location>
</feature>
<sequence>MSGRRDDCGSRVARGMFGGSGDAESGPSADLSKEGFDFREDESGNLVVTVTVKNAGDAEGTGHVYVTVTASEPTTGTETSDNATGESETETDDGDDTVAARESREVTVPAGETKTVTLSFDVAYRQFARGGNIEVDFRP</sequence>
<feature type="compositionally biased region" description="Polar residues" evidence="1">
    <location>
        <begin position="70"/>
        <end position="83"/>
    </location>
</feature>
<evidence type="ECO:0000313" key="2">
    <source>
        <dbReference type="EMBL" id="MFC7080974.1"/>
    </source>
</evidence>
<accession>A0ABD5WKD1</accession>
<feature type="region of interest" description="Disordered" evidence="1">
    <location>
        <begin position="1"/>
        <end position="43"/>
    </location>
</feature>
<dbReference type="RefSeq" id="WP_382209904.1">
    <property type="nucleotide sequence ID" value="NZ_JBHSZH010000005.1"/>
</dbReference>
<dbReference type="EMBL" id="JBHSZH010000005">
    <property type="protein sequence ID" value="MFC7080974.1"/>
    <property type="molecule type" value="Genomic_DNA"/>
</dbReference>
<dbReference type="Gene3D" id="2.60.40.1710">
    <property type="entry name" value="Subtilisin-like superfamily"/>
    <property type="match status" value="1"/>
</dbReference>